<evidence type="ECO:0000256" key="3">
    <source>
        <dbReference type="ARBA" id="ARBA00023015"/>
    </source>
</evidence>
<evidence type="ECO:0000256" key="5">
    <source>
        <dbReference type="ARBA" id="ARBA00023242"/>
    </source>
</evidence>
<evidence type="ECO:0000256" key="6">
    <source>
        <dbReference type="SAM" id="MobiDB-lite"/>
    </source>
</evidence>
<dbReference type="OrthoDB" id="39175at2759"/>
<dbReference type="GO" id="GO:0000981">
    <property type="term" value="F:DNA-binding transcription factor activity, RNA polymerase II-specific"/>
    <property type="evidence" value="ECO:0007669"/>
    <property type="project" value="InterPro"/>
</dbReference>
<gene>
    <name evidence="8" type="ORF">FISHEDRAFT_30407</name>
</gene>
<keyword evidence="2" id="KW-0479">Metal-binding</keyword>
<dbReference type="SMART" id="SM00906">
    <property type="entry name" value="Fungal_trans"/>
    <property type="match status" value="1"/>
</dbReference>
<feature type="non-terminal residue" evidence="8">
    <location>
        <position position="690"/>
    </location>
</feature>
<comment type="subcellular location">
    <subcellularLocation>
        <location evidence="1">Nucleus</location>
    </subcellularLocation>
</comment>
<dbReference type="EMBL" id="KN882016">
    <property type="protein sequence ID" value="KIY47059.1"/>
    <property type="molecule type" value="Genomic_DNA"/>
</dbReference>
<accession>A0A0D7A9I1</accession>
<evidence type="ECO:0000256" key="1">
    <source>
        <dbReference type="ARBA" id="ARBA00004123"/>
    </source>
</evidence>
<feature type="region of interest" description="Disordered" evidence="6">
    <location>
        <begin position="129"/>
        <end position="158"/>
    </location>
</feature>
<dbReference type="GO" id="GO:0006351">
    <property type="term" value="P:DNA-templated transcription"/>
    <property type="evidence" value="ECO:0007669"/>
    <property type="project" value="InterPro"/>
</dbReference>
<keyword evidence="3" id="KW-0805">Transcription regulation</keyword>
<feature type="domain" description="Xylanolytic transcriptional activator regulatory" evidence="7">
    <location>
        <begin position="333"/>
        <end position="420"/>
    </location>
</feature>
<dbReference type="PANTHER" id="PTHR47338:SF29">
    <property type="entry name" value="ZN(2)-C6 FUNGAL-TYPE DOMAIN-CONTAINING PROTEIN"/>
    <property type="match status" value="1"/>
</dbReference>
<dbReference type="GO" id="GO:0003677">
    <property type="term" value="F:DNA binding"/>
    <property type="evidence" value="ECO:0007669"/>
    <property type="project" value="InterPro"/>
</dbReference>
<name>A0A0D7A9I1_9AGAR</name>
<dbReference type="PANTHER" id="PTHR47338">
    <property type="entry name" value="ZN(II)2CYS6 TRANSCRIPTION FACTOR (EUROFUNG)-RELATED"/>
    <property type="match status" value="1"/>
</dbReference>
<keyword evidence="5" id="KW-0539">Nucleus</keyword>
<dbReference type="GO" id="GO:0005634">
    <property type="term" value="C:nucleus"/>
    <property type="evidence" value="ECO:0007669"/>
    <property type="project" value="UniProtKB-SubCell"/>
</dbReference>
<evidence type="ECO:0000256" key="2">
    <source>
        <dbReference type="ARBA" id="ARBA00022723"/>
    </source>
</evidence>
<dbReference type="Proteomes" id="UP000054144">
    <property type="component" value="Unassembled WGS sequence"/>
</dbReference>
<reference evidence="8 9" key="1">
    <citation type="journal article" date="2015" name="Fungal Genet. Biol.">
        <title>Evolution of novel wood decay mechanisms in Agaricales revealed by the genome sequences of Fistulina hepatica and Cylindrobasidium torrendii.</title>
        <authorList>
            <person name="Floudas D."/>
            <person name="Held B.W."/>
            <person name="Riley R."/>
            <person name="Nagy L.G."/>
            <person name="Koehler G."/>
            <person name="Ransdell A.S."/>
            <person name="Younus H."/>
            <person name="Chow J."/>
            <person name="Chiniquy J."/>
            <person name="Lipzen A."/>
            <person name="Tritt A."/>
            <person name="Sun H."/>
            <person name="Haridas S."/>
            <person name="LaButti K."/>
            <person name="Ohm R.A."/>
            <person name="Kues U."/>
            <person name="Blanchette R.A."/>
            <person name="Grigoriev I.V."/>
            <person name="Minto R.E."/>
            <person name="Hibbett D.S."/>
        </authorList>
    </citation>
    <scope>NUCLEOTIDE SEQUENCE [LARGE SCALE GENOMIC DNA]</scope>
    <source>
        <strain evidence="8 9">ATCC 64428</strain>
    </source>
</reference>
<evidence type="ECO:0000259" key="7">
    <source>
        <dbReference type="SMART" id="SM00906"/>
    </source>
</evidence>
<feature type="compositionally biased region" description="Low complexity" evidence="6">
    <location>
        <begin position="131"/>
        <end position="152"/>
    </location>
</feature>
<proteinExistence type="predicted"/>
<dbReference type="AlphaFoldDB" id="A0A0D7A9I1"/>
<feature type="compositionally biased region" description="Polar residues" evidence="6">
    <location>
        <begin position="7"/>
        <end position="17"/>
    </location>
</feature>
<sequence>MPKAPGSSASPYNSTVTAAGGGTHPPALKRNQACHQCRRRKLQLLEIEVDLLVATCRRSHNHAKTHAPPGTVLPPEPECTFDELPEPSPTAADPPKSRYERLENRINELEALLRQRDTESTHVLLNGLNISSVSPPTTNSSSSLSPALGAGPESSQTSFDEVNVDVDSILPEIPIAPSVFDMSVSTDLVWAGWPQGLPNPELLRHLVDMFFVFHPFAHRLFHFPSFMSSLSLQPTHPKFPTAPVLHAICAVGDFYTAAVSSPPLPNFNEVEADEIFLQRQRLKEMRPDSFAEEQVRLARDTAHTFEFTGQHLFEVLQADILLSWYYWSHSRFVFNTAAHSLRLSVPLGLNMCPPFQSISNSARPASIVPPAKTPIEDEMRRNAFWLAYCIERQQAACTGWAQTLDDEDISQLLPVRGDQFNNGTLVKAVDRQWAHSPNLLLIHPVAQTDSFTLSIKGTMLMARAKKFNLRFRMRHFVGDPTMAACQAGQFGSEELIDPRSSPAFIELDRVISTFHSTFPPHLKFPIQDNNLVDGMLYTACLMPHMATIVLHDPHADVESSGCVSALRILTAARAILDLVYAVWSTSYDITLLDPFCSFAWFTAARVLVRFLQAAVEANSLDQVATLKGELDFVHSAIVKVGSRIPVAFRYAKMLENLIMKRCGAASAPRPPLFIPNPTGKDSGAMIKQLF</sequence>
<evidence type="ECO:0000313" key="9">
    <source>
        <dbReference type="Proteomes" id="UP000054144"/>
    </source>
</evidence>
<dbReference type="GO" id="GO:0008270">
    <property type="term" value="F:zinc ion binding"/>
    <property type="evidence" value="ECO:0007669"/>
    <property type="project" value="InterPro"/>
</dbReference>
<dbReference type="CDD" id="cd12148">
    <property type="entry name" value="fungal_TF_MHR"/>
    <property type="match status" value="1"/>
</dbReference>
<dbReference type="Pfam" id="PF04082">
    <property type="entry name" value="Fungal_trans"/>
    <property type="match status" value="1"/>
</dbReference>
<dbReference type="Gene3D" id="4.10.240.10">
    <property type="entry name" value="Zn(2)-C6 fungal-type DNA-binding domain"/>
    <property type="match status" value="1"/>
</dbReference>
<dbReference type="InterPro" id="IPR036864">
    <property type="entry name" value="Zn2-C6_fun-type_DNA-bd_sf"/>
</dbReference>
<keyword evidence="9" id="KW-1185">Reference proteome</keyword>
<feature type="region of interest" description="Disordered" evidence="6">
    <location>
        <begin position="1"/>
        <end position="29"/>
    </location>
</feature>
<dbReference type="InterPro" id="IPR050815">
    <property type="entry name" value="TF_fung"/>
</dbReference>
<protein>
    <recommendedName>
        <fullName evidence="7">Xylanolytic transcriptional activator regulatory domain-containing protein</fullName>
    </recommendedName>
</protein>
<evidence type="ECO:0000256" key="4">
    <source>
        <dbReference type="ARBA" id="ARBA00023163"/>
    </source>
</evidence>
<dbReference type="InterPro" id="IPR007219">
    <property type="entry name" value="XnlR_reg_dom"/>
</dbReference>
<keyword evidence="4" id="KW-0804">Transcription</keyword>
<feature type="region of interest" description="Disordered" evidence="6">
    <location>
        <begin position="62"/>
        <end position="98"/>
    </location>
</feature>
<evidence type="ECO:0000313" key="8">
    <source>
        <dbReference type="EMBL" id="KIY47059.1"/>
    </source>
</evidence>
<organism evidence="8 9">
    <name type="scientific">Fistulina hepatica ATCC 64428</name>
    <dbReference type="NCBI Taxonomy" id="1128425"/>
    <lineage>
        <taxon>Eukaryota</taxon>
        <taxon>Fungi</taxon>
        <taxon>Dikarya</taxon>
        <taxon>Basidiomycota</taxon>
        <taxon>Agaricomycotina</taxon>
        <taxon>Agaricomycetes</taxon>
        <taxon>Agaricomycetidae</taxon>
        <taxon>Agaricales</taxon>
        <taxon>Fistulinaceae</taxon>
        <taxon>Fistulina</taxon>
    </lineage>
</organism>